<evidence type="ECO:0000313" key="1">
    <source>
        <dbReference type="EMBL" id="KAL2607703.1"/>
    </source>
</evidence>
<accession>A0ABD1XFH7</accession>
<protein>
    <submittedName>
        <fullName evidence="1">Uncharacterized protein</fullName>
    </submittedName>
</protein>
<dbReference type="Proteomes" id="UP001605036">
    <property type="component" value="Unassembled WGS sequence"/>
</dbReference>
<organism evidence="1 2">
    <name type="scientific">Riccia fluitans</name>
    <dbReference type="NCBI Taxonomy" id="41844"/>
    <lineage>
        <taxon>Eukaryota</taxon>
        <taxon>Viridiplantae</taxon>
        <taxon>Streptophyta</taxon>
        <taxon>Embryophyta</taxon>
        <taxon>Marchantiophyta</taxon>
        <taxon>Marchantiopsida</taxon>
        <taxon>Marchantiidae</taxon>
        <taxon>Marchantiales</taxon>
        <taxon>Ricciaceae</taxon>
        <taxon>Riccia</taxon>
    </lineage>
</organism>
<name>A0ABD1XFH7_9MARC</name>
<proteinExistence type="predicted"/>
<comment type="caution">
    <text evidence="1">The sequence shown here is derived from an EMBL/GenBank/DDBJ whole genome shotgun (WGS) entry which is preliminary data.</text>
</comment>
<keyword evidence="2" id="KW-1185">Reference proteome</keyword>
<dbReference type="AlphaFoldDB" id="A0ABD1XFH7"/>
<reference evidence="1 2" key="1">
    <citation type="submission" date="2024-09" db="EMBL/GenBank/DDBJ databases">
        <title>Chromosome-scale assembly of Riccia fluitans.</title>
        <authorList>
            <person name="Paukszto L."/>
            <person name="Sawicki J."/>
            <person name="Karawczyk K."/>
            <person name="Piernik-Szablinska J."/>
            <person name="Szczecinska M."/>
            <person name="Mazdziarz M."/>
        </authorList>
    </citation>
    <scope>NUCLEOTIDE SEQUENCE [LARGE SCALE GENOMIC DNA]</scope>
    <source>
        <strain evidence="1">Rf_01</strain>
        <tissue evidence="1">Aerial parts of the thallus</tissue>
    </source>
</reference>
<sequence>MEGSISKPGNRRWLQPEDIGTYPVLENLLVDDVHRDPENRSRYLTVKVVPPGFKRPDRYEATAAVSPSVSLFIDERLSSEAAADDRNELEDIEEKTQ</sequence>
<gene>
    <name evidence="1" type="ORF">R1flu_026276</name>
</gene>
<dbReference type="EMBL" id="JBHFFA010000008">
    <property type="protein sequence ID" value="KAL2607703.1"/>
    <property type="molecule type" value="Genomic_DNA"/>
</dbReference>
<evidence type="ECO:0000313" key="2">
    <source>
        <dbReference type="Proteomes" id="UP001605036"/>
    </source>
</evidence>